<dbReference type="AlphaFoldDB" id="F0W672"/>
<protein>
    <submittedName>
        <fullName evidence="7">Uncharacterized protein AlNc14C23G2371</fullName>
    </submittedName>
</protein>
<dbReference type="PANTHER" id="PTHR34043">
    <property type="entry name" value="ALPHA/BETA-HYDROLASES SUPERFAMILY PROTEIN"/>
    <property type="match status" value="1"/>
</dbReference>
<feature type="domain" description="Lipase-like C-terminal" evidence="6">
    <location>
        <begin position="6"/>
        <end position="124"/>
    </location>
</feature>
<dbReference type="PANTHER" id="PTHR34043:SF3">
    <property type="entry name" value="ALPHA_BETA-HYDROLASES SUPERFAMILY PROTEIN"/>
    <property type="match status" value="1"/>
</dbReference>
<dbReference type="Gene3D" id="3.40.50.1820">
    <property type="entry name" value="alpha/beta hydrolase"/>
    <property type="match status" value="1"/>
</dbReference>
<reference evidence="7" key="1">
    <citation type="journal article" date="2011" name="PLoS Biol.">
        <title>Gene gain and loss during evolution of obligate parasitism in the white rust pathogen of Arabidopsis thaliana.</title>
        <authorList>
            <person name="Kemen E."/>
            <person name="Gardiner A."/>
            <person name="Schultz-Larsen T."/>
            <person name="Kemen A.C."/>
            <person name="Balmuth A.L."/>
            <person name="Robert-Seilaniantz A."/>
            <person name="Bailey K."/>
            <person name="Holub E."/>
            <person name="Studholme D.J."/>
            <person name="Maclean D."/>
            <person name="Jones J.D."/>
        </authorList>
    </citation>
    <scope>NUCLEOTIDE SEQUENCE</scope>
</reference>
<dbReference type="EMBL" id="FR824068">
    <property type="protein sequence ID" value="CCA16614.1"/>
    <property type="molecule type" value="Genomic_DNA"/>
</dbReference>
<dbReference type="GO" id="GO:0006629">
    <property type="term" value="P:lipid metabolic process"/>
    <property type="evidence" value="ECO:0007669"/>
    <property type="project" value="UniProtKB-KW"/>
</dbReference>
<organism evidence="7">
    <name type="scientific">Albugo laibachii Nc14</name>
    <dbReference type="NCBI Taxonomy" id="890382"/>
    <lineage>
        <taxon>Eukaryota</taxon>
        <taxon>Sar</taxon>
        <taxon>Stramenopiles</taxon>
        <taxon>Oomycota</taxon>
        <taxon>Peronosporomycetes</taxon>
        <taxon>Albuginales</taxon>
        <taxon>Albuginaceae</taxon>
        <taxon>Albugo</taxon>
    </lineage>
</organism>
<dbReference type="GO" id="GO:0016787">
    <property type="term" value="F:hydrolase activity"/>
    <property type="evidence" value="ECO:0007669"/>
    <property type="project" value="UniProtKB-KW"/>
</dbReference>
<dbReference type="InterPro" id="IPR029058">
    <property type="entry name" value="AB_hydrolase_fold"/>
</dbReference>
<reference evidence="7" key="2">
    <citation type="submission" date="2011-02" db="EMBL/GenBank/DDBJ databases">
        <authorList>
            <person name="MacLean D."/>
        </authorList>
    </citation>
    <scope>NUCLEOTIDE SEQUENCE</scope>
</reference>
<keyword evidence="4" id="KW-0378">Hydrolase</keyword>
<accession>F0W672</accession>
<evidence type="ECO:0000259" key="6">
    <source>
        <dbReference type="Pfam" id="PF24708"/>
    </source>
</evidence>
<dbReference type="GO" id="GO:0005576">
    <property type="term" value="C:extracellular region"/>
    <property type="evidence" value="ECO:0007669"/>
    <property type="project" value="UniProtKB-SubCell"/>
</dbReference>
<evidence type="ECO:0000256" key="1">
    <source>
        <dbReference type="ARBA" id="ARBA00004613"/>
    </source>
</evidence>
<dbReference type="SUPFAM" id="SSF53474">
    <property type="entry name" value="alpha/beta-Hydrolases"/>
    <property type="match status" value="1"/>
</dbReference>
<keyword evidence="5" id="KW-0443">Lipid metabolism</keyword>
<sequence>MSCRTKYPVVFIHGVFGYGKTHPLWNLWVPYWPERVLEQLNPNHVITEVGILSSDHDRACEVFFQVYGGTVDYGEEHASRVGHERFGRVYAPGAFPQWSQENPVHLVGHSFGATTAIELYQLLCRDAFQVGSNSKWVRSITSIAGPLSGTTLTHALGVRENSVIRYGIAHVLSIAIIIWFKLAHDYPFLTRIWDIRMDQWKIQLDSYSCAFSHANPVLQSLDLAVFSAVPAIRVRLNGSLEHMDKLHLLSIATSASNMSVPFTEMTMVAALLFLLMSSRANKSPNWLHRVLSWVRQYPRGRTFTTGLLVLLLSSRLSGFNYAKSPTMYWLAWMIRRASRKLHQLSSKGLDFDTWNHNDGAVNIHSMIYPRLAKAAAALDERLLSPQTTESTQESSSESIDACTDDTEMVDGTERGLDASALMSRCASHLSLDSLTCHSEISPARENTSLAQIISETSRARLQKGHWYVYRVESNHLTGMFWDGEAVSLYQNLFRLIARQYEASD</sequence>
<dbReference type="Pfam" id="PF24708">
    <property type="entry name" value="Lip_C"/>
    <property type="match status" value="1"/>
</dbReference>
<name>F0W672_9STRA</name>
<evidence type="ECO:0000256" key="4">
    <source>
        <dbReference type="ARBA" id="ARBA00022801"/>
    </source>
</evidence>
<comment type="subcellular location">
    <subcellularLocation>
        <location evidence="1">Secreted</location>
    </subcellularLocation>
</comment>
<dbReference type="HOGENOM" id="CLU_052117_0_0_1"/>
<evidence type="ECO:0000256" key="3">
    <source>
        <dbReference type="ARBA" id="ARBA00022729"/>
    </source>
</evidence>
<gene>
    <name evidence="7" type="primary">AlNc14C23G2371</name>
    <name evidence="7" type="ORF">ALNC14_027570</name>
</gene>
<evidence type="ECO:0000313" key="7">
    <source>
        <dbReference type="EMBL" id="CCA16614.1"/>
    </source>
</evidence>
<evidence type="ECO:0000256" key="2">
    <source>
        <dbReference type="ARBA" id="ARBA00022525"/>
    </source>
</evidence>
<proteinExistence type="predicted"/>
<keyword evidence="2" id="KW-0964">Secreted</keyword>
<keyword evidence="3" id="KW-0732">Signal</keyword>
<evidence type="ECO:0000256" key="5">
    <source>
        <dbReference type="ARBA" id="ARBA00023098"/>
    </source>
</evidence>
<dbReference type="InterPro" id="IPR056304">
    <property type="entry name" value="Lip-like_C"/>
</dbReference>